<evidence type="ECO:0000256" key="3">
    <source>
        <dbReference type="ARBA" id="ARBA00022833"/>
    </source>
</evidence>
<dbReference type="OrthoDB" id="341421at2759"/>
<name>A0A8H5LKA6_9AGAR</name>
<dbReference type="Proteomes" id="UP000559256">
    <property type="component" value="Unassembled WGS sequence"/>
</dbReference>
<dbReference type="GO" id="GO:0008270">
    <property type="term" value="F:zinc ion binding"/>
    <property type="evidence" value="ECO:0007669"/>
    <property type="project" value="UniProtKB-KW"/>
</dbReference>
<proteinExistence type="predicted"/>
<organism evidence="6 7">
    <name type="scientific">Tetrapyrgos nigripes</name>
    <dbReference type="NCBI Taxonomy" id="182062"/>
    <lineage>
        <taxon>Eukaryota</taxon>
        <taxon>Fungi</taxon>
        <taxon>Dikarya</taxon>
        <taxon>Basidiomycota</taxon>
        <taxon>Agaricomycotina</taxon>
        <taxon>Agaricomycetes</taxon>
        <taxon>Agaricomycetidae</taxon>
        <taxon>Agaricales</taxon>
        <taxon>Marasmiineae</taxon>
        <taxon>Marasmiaceae</taxon>
        <taxon>Tetrapyrgos</taxon>
    </lineage>
</organism>
<protein>
    <recommendedName>
        <fullName evidence="5">MYND-type domain-containing protein</fullName>
    </recommendedName>
</protein>
<evidence type="ECO:0000256" key="2">
    <source>
        <dbReference type="ARBA" id="ARBA00022771"/>
    </source>
</evidence>
<feature type="domain" description="MYND-type" evidence="5">
    <location>
        <begin position="413"/>
        <end position="459"/>
    </location>
</feature>
<reference evidence="6 7" key="1">
    <citation type="journal article" date="2020" name="ISME J.">
        <title>Uncovering the hidden diversity of litter-decomposition mechanisms in mushroom-forming fungi.</title>
        <authorList>
            <person name="Floudas D."/>
            <person name="Bentzer J."/>
            <person name="Ahren D."/>
            <person name="Johansson T."/>
            <person name="Persson P."/>
            <person name="Tunlid A."/>
        </authorList>
    </citation>
    <scope>NUCLEOTIDE SEQUENCE [LARGE SCALE GENOMIC DNA]</scope>
    <source>
        <strain evidence="6 7">CBS 291.85</strain>
    </source>
</reference>
<dbReference type="SUPFAM" id="SSF144232">
    <property type="entry name" value="HIT/MYND zinc finger-like"/>
    <property type="match status" value="1"/>
</dbReference>
<accession>A0A8H5LKA6</accession>
<dbReference type="Pfam" id="PF01753">
    <property type="entry name" value="zf-MYND"/>
    <property type="match status" value="1"/>
</dbReference>
<keyword evidence="1" id="KW-0479">Metal-binding</keyword>
<evidence type="ECO:0000313" key="7">
    <source>
        <dbReference type="Proteomes" id="UP000559256"/>
    </source>
</evidence>
<dbReference type="Gene3D" id="6.10.140.2220">
    <property type="match status" value="1"/>
</dbReference>
<evidence type="ECO:0000259" key="5">
    <source>
        <dbReference type="PROSITE" id="PS50865"/>
    </source>
</evidence>
<keyword evidence="7" id="KW-1185">Reference proteome</keyword>
<evidence type="ECO:0000256" key="1">
    <source>
        <dbReference type="ARBA" id="ARBA00022723"/>
    </source>
</evidence>
<evidence type="ECO:0000313" key="6">
    <source>
        <dbReference type="EMBL" id="KAF5360294.1"/>
    </source>
</evidence>
<keyword evidence="3" id="KW-0862">Zinc</keyword>
<gene>
    <name evidence="6" type="ORF">D9758_009160</name>
</gene>
<sequence>MPTGQHSSRTATISAAYQHFHRPVPSFIDSSSSRDLEHTLLYLNVLANHTRDTTRDRRASIAEYVEEWTNIWSWTSALVKYFLEGWTTEHGLAFRDRFLNIFPRIVSLDTPGPGGDWDLEQPSSLSLMKNSNPDVYRFILAVWMFAVNTNHPSLHSMFYLVEASLVISSSDMKLFWSNCRTIGLSSNVVKPLFSYISTTVQNLEDHALHCLQTAFRFIYGFVKEAPGGLMRRFLTKETLTSLNSSFKLLPSPRRFAKLTPHAAVHSVEYLKYILGILTDAFDLHGPSAIVLVLRANVVRSVMYTSSLIAYDKENGSPPEIQFKKTLAQSFADFLELLPRYLCYHRVLDPVLQLLKKEIPAHRSLEGIPNAKPSAFHPNYSHFRDVLHEVKTHAFEIKALRDEFEQEGLVICANPECPDQGMQTHCKFSRKQCSRCQVTTYCSKTCQRQDWKTYEHRVKCDMYCEGTLGLKNVLTDVDQQFMEWYTLHQTRVHRKTIGSLLRQQKTAMQILFMDFRKTTTPAFFVTTIDRYTVDAWEHSVVDEALSKEECDAQISEFLAKIRGFRLAGYQTVVHGIYPGENYENVSFILSLELAT</sequence>
<dbReference type="PROSITE" id="PS50865">
    <property type="entry name" value="ZF_MYND_2"/>
    <property type="match status" value="1"/>
</dbReference>
<dbReference type="EMBL" id="JAACJM010000043">
    <property type="protein sequence ID" value="KAF5360294.1"/>
    <property type="molecule type" value="Genomic_DNA"/>
</dbReference>
<evidence type="ECO:0000256" key="4">
    <source>
        <dbReference type="PROSITE-ProRule" id="PRU00134"/>
    </source>
</evidence>
<keyword evidence="2 4" id="KW-0863">Zinc-finger</keyword>
<dbReference type="InterPro" id="IPR002893">
    <property type="entry name" value="Znf_MYND"/>
</dbReference>
<dbReference type="AlphaFoldDB" id="A0A8H5LKA6"/>
<comment type="caution">
    <text evidence="6">The sequence shown here is derived from an EMBL/GenBank/DDBJ whole genome shotgun (WGS) entry which is preliminary data.</text>
</comment>